<dbReference type="Gene3D" id="3.40.630.30">
    <property type="match status" value="1"/>
</dbReference>
<dbReference type="KEGG" id="cthe:Chro_1350"/>
<dbReference type="HOGENOM" id="CLU_120448_0_0_3"/>
<feature type="domain" description="N-acetyltransferase" evidence="1">
    <location>
        <begin position="14"/>
        <end position="159"/>
    </location>
</feature>
<reference evidence="2 3" key="1">
    <citation type="submission" date="2012-06" db="EMBL/GenBank/DDBJ databases">
        <title>Finished chromosome of genome of Chroococcidiopsis thermalis PCC 7203.</title>
        <authorList>
            <consortium name="US DOE Joint Genome Institute"/>
            <person name="Gugger M."/>
            <person name="Coursin T."/>
            <person name="Rippka R."/>
            <person name="Tandeau De Marsac N."/>
            <person name="Huntemann M."/>
            <person name="Wei C.-L."/>
            <person name="Han J."/>
            <person name="Detter J.C."/>
            <person name="Han C."/>
            <person name="Tapia R."/>
            <person name="Davenport K."/>
            <person name="Daligault H."/>
            <person name="Erkkila T."/>
            <person name="Gu W."/>
            <person name="Munk A.C.C."/>
            <person name="Teshima H."/>
            <person name="Xu Y."/>
            <person name="Chain P."/>
            <person name="Chen A."/>
            <person name="Krypides N."/>
            <person name="Mavromatis K."/>
            <person name="Markowitz V."/>
            <person name="Szeto E."/>
            <person name="Ivanova N."/>
            <person name="Mikhailova N."/>
            <person name="Ovchinnikova G."/>
            <person name="Pagani I."/>
            <person name="Pati A."/>
            <person name="Goodwin L."/>
            <person name="Peters L."/>
            <person name="Pitluck S."/>
            <person name="Woyke T."/>
            <person name="Kerfeld C."/>
        </authorList>
    </citation>
    <scope>NUCLEOTIDE SEQUENCE [LARGE SCALE GENOMIC DNA]</scope>
    <source>
        <strain evidence="2 3">PCC 7203</strain>
    </source>
</reference>
<dbReference type="SUPFAM" id="SSF55729">
    <property type="entry name" value="Acyl-CoA N-acyltransferases (Nat)"/>
    <property type="match status" value="1"/>
</dbReference>
<dbReference type="PANTHER" id="PTHR43451:SF1">
    <property type="entry name" value="ACETYLTRANSFERASE"/>
    <property type="match status" value="1"/>
</dbReference>
<proteinExistence type="predicted"/>
<dbReference type="PATRIC" id="fig|251229.3.peg.1583"/>
<keyword evidence="2" id="KW-0808">Transferase</keyword>
<dbReference type="CDD" id="cd04301">
    <property type="entry name" value="NAT_SF"/>
    <property type="match status" value="1"/>
</dbReference>
<dbReference type="InterPro" id="IPR016181">
    <property type="entry name" value="Acyl_CoA_acyltransferase"/>
</dbReference>
<evidence type="ECO:0000313" key="2">
    <source>
        <dbReference type="EMBL" id="AFY86876.1"/>
    </source>
</evidence>
<dbReference type="Pfam" id="PF13673">
    <property type="entry name" value="Acetyltransf_10"/>
    <property type="match status" value="1"/>
</dbReference>
<sequence>MRRSQQQPTKMNAITYRLPEPGDEHQISACMWASADLWELTDGTPESVAEWKQICDLEELRGRILSGEKTLVATWNGIVVGFIAFRRGNHLSLLFVRREFARQGIGRELFTRCSNALNEIIVNSSDTAVGFYQKVGFVQSGDRFCKNGVWATPMKWTEIVANRNH</sequence>
<dbReference type="STRING" id="251229.Chro_1350"/>
<dbReference type="RefSeq" id="WP_015153424.1">
    <property type="nucleotide sequence ID" value="NC_019695.1"/>
</dbReference>
<protein>
    <submittedName>
        <fullName evidence="2">GCN5-related N-acetyltransferase</fullName>
    </submittedName>
</protein>
<dbReference type="EMBL" id="CP003597">
    <property type="protein sequence ID" value="AFY86876.1"/>
    <property type="molecule type" value="Genomic_DNA"/>
</dbReference>
<dbReference type="GO" id="GO:0016747">
    <property type="term" value="F:acyltransferase activity, transferring groups other than amino-acyl groups"/>
    <property type="evidence" value="ECO:0007669"/>
    <property type="project" value="InterPro"/>
</dbReference>
<dbReference type="OrthoDB" id="88131at2"/>
<name>K9TXH6_CHRTP</name>
<keyword evidence="3" id="KW-1185">Reference proteome</keyword>
<dbReference type="Proteomes" id="UP000010384">
    <property type="component" value="Chromosome"/>
</dbReference>
<organism evidence="2 3">
    <name type="scientific">Chroococcidiopsis thermalis (strain PCC 7203)</name>
    <dbReference type="NCBI Taxonomy" id="251229"/>
    <lineage>
        <taxon>Bacteria</taxon>
        <taxon>Bacillati</taxon>
        <taxon>Cyanobacteriota</taxon>
        <taxon>Cyanophyceae</taxon>
        <taxon>Chroococcidiopsidales</taxon>
        <taxon>Chroococcidiopsidaceae</taxon>
        <taxon>Chroococcidiopsis</taxon>
    </lineage>
</organism>
<dbReference type="InterPro" id="IPR000182">
    <property type="entry name" value="GNAT_dom"/>
</dbReference>
<evidence type="ECO:0000259" key="1">
    <source>
        <dbReference type="PROSITE" id="PS51186"/>
    </source>
</evidence>
<dbReference type="PANTHER" id="PTHR43451">
    <property type="entry name" value="ACETYLTRANSFERASE (GNAT) FAMILY PROTEIN"/>
    <property type="match status" value="1"/>
</dbReference>
<dbReference type="eggNOG" id="COG0456">
    <property type="taxonomic scope" value="Bacteria"/>
</dbReference>
<dbReference type="AlphaFoldDB" id="K9TXH6"/>
<gene>
    <name evidence="2" type="ORF">Chro_1350</name>
</gene>
<dbReference type="InterPro" id="IPR052564">
    <property type="entry name" value="N-acetyltrans/Recomb-assoc"/>
</dbReference>
<dbReference type="InParanoid" id="K9TXH6"/>
<accession>K9TXH6</accession>
<evidence type="ECO:0000313" key="3">
    <source>
        <dbReference type="Proteomes" id="UP000010384"/>
    </source>
</evidence>
<dbReference type="PROSITE" id="PS51186">
    <property type="entry name" value="GNAT"/>
    <property type="match status" value="1"/>
</dbReference>